<keyword evidence="2" id="KW-1185">Reference proteome</keyword>
<comment type="caution">
    <text evidence="1">The sequence shown here is derived from an EMBL/GenBank/DDBJ whole genome shotgun (WGS) entry which is preliminary data.</text>
</comment>
<dbReference type="EMBL" id="JAIZPD010000008">
    <property type="protein sequence ID" value="KAH0961260.1"/>
    <property type="molecule type" value="Genomic_DNA"/>
</dbReference>
<organism evidence="1 2">
    <name type="scientific">Hirsutella rhossiliensis</name>
    <dbReference type="NCBI Taxonomy" id="111463"/>
    <lineage>
        <taxon>Eukaryota</taxon>
        <taxon>Fungi</taxon>
        <taxon>Dikarya</taxon>
        <taxon>Ascomycota</taxon>
        <taxon>Pezizomycotina</taxon>
        <taxon>Sordariomycetes</taxon>
        <taxon>Hypocreomycetidae</taxon>
        <taxon>Hypocreales</taxon>
        <taxon>Ophiocordycipitaceae</taxon>
        <taxon>Hirsutella</taxon>
    </lineage>
</organism>
<proteinExistence type="predicted"/>
<dbReference type="RefSeq" id="XP_044718773.1">
    <property type="nucleotide sequence ID" value="XM_044865809.1"/>
</dbReference>
<dbReference type="GeneID" id="68356467"/>
<dbReference type="AlphaFoldDB" id="A0A9P8MU37"/>
<sequence length="258" mass="28994">MIRDITMAYTQSQTKLARVILAALPQELKRRYPEGTILRIVKPLYGIAEAGAHWFNTYHDHHCRKLNMETSSFDPCLLITANNIADKDLFGIAALQTDDTFIVGTDAFLKIEEKELCFKAKPKRFSKKKGQAQNLEEINLQASSRHQDYAAQRARGAYIASICQPEATYDCSVAAQAQEPVNTDFKALNKRIEWQINNPDRGLCYIPIDLESAKIFVFTDGSFANNKDLSSQIGFVIIIANETAQSTDSFSIRGNILH</sequence>
<evidence type="ECO:0000313" key="1">
    <source>
        <dbReference type="EMBL" id="KAH0961260.1"/>
    </source>
</evidence>
<gene>
    <name evidence="1" type="ORF">HRG_07338</name>
</gene>
<name>A0A9P8MU37_9HYPO</name>
<accession>A0A9P8MU37</accession>
<protein>
    <submittedName>
        <fullName evidence="1">Polyprotein</fullName>
    </submittedName>
</protein>
<dbReference type="Proteomes" id="UP000824596">
    <property type="component" value="Unassembled WGS sequence"/>
</dbReference>
<reference evidence="1" key="1">
    <citation type="submission" date="2021-09" db="EMBL/GenBank/DDBJ databases">
        <title>A high-quality genome of the endoparasitic fungus Hirsutella rhossiliensis with a comparison of Hirsutella genomes reveals transposable elements contributing to genome size variation.</title>
        <authorList>
            <person name="Lin R."/>
            <person name="Jiao Y."/>
            <person name="Sun X."/>
            <person name="Ling J."/>
            <person name="Xie B."/>
            <person name="Cheng X."/>
        </authorList>
    </citation>
    <scope>NUCLEOTIDE SEQUENCE</scope>
    <source>
        <strain evidence="1">HR02</strain>
    </source>
</reference>
<evidence type="ECO:0000313" key="2">
    <source>
        <dbReference type="Proteomes" id="UP000824596"/>
    </source>
</evidence>
<dbReference type="OrthoDB" id="4766312at2759"/>